<keyword evidence="2" id="KW-0436">Ligase</keyword>
<reference evidence="2" key="1">
    <citation type="journal article" date="2020" name="mSystems">
        <title>Genome- and Community-Level Interaction Insights into Carbon Utilization and Element Cycling Functions of Hydrothermarchaeota in Hydrothermal Sediment.</title>
        <authorList>
            <person name="Zhou Z."/>
            <person name="Liu Y."/>
            <person name="Xu W."/>
            <person name="Pan J."/>
            <person name="Luo Z.H."/>
            <person name="Li M."/>
        </authorList>
    </citation>
    <scope>NUCLEOTIDE SEQUENCE [LARGE SCALE GENOMIC DNA]</scope>
    <source>
        <strain evidence="2">HyVt-80</strain>
    </source>
</reference>
<dbReference type="InterPro" id="IPR050664">
    <property type="entry name" value="Octanoyltrans_LipM/LipL"/>
</dbReference>
<dbReference type="CDD" id="cd16443">
    <property type="entry name" value="LplA"/>
    <property type="match status" value="1"/>
</dbReference>
<proteinExistence type="predicted"/>
<dbReference type="Pfam" id="PF21948">
    <property type="entry name" value="LplA-B_cat"/>
    <property type="match status" value="1"/>
</dbReference>
<evidence type="ECO:0000259" key="1">
    <source>
        <dbReference type="PROSITE" id="PS51733"/>
    </source>
</evidence>
<dbReference type="GO" id="GO:0016874">
    <property type="term" value="F:ligase activity"/>
    <property type="evidence" value="ECO:0007669"/>
    <property type="project" value="UniProtKB-KW"/>
</dbReference>
<organism evidence="2">
    <name type="scientific">Kosmotoga arenicorallina</name>
    <dbReference type="NCBI Taxonomy" id="688066"/>
    <lineage>
        <taxon>Bacteria</taxon>
        <taxon>Thermotogati</taxon>
        <taxon>Thermotogota</taxon>
        <taxon>Thermotogae</taxon>
        <taxon>Kosmotogales</taxon>
        <taxon>Kosmotogaceae</taxon>
        <taxon>Kosmotoga</taxon>
    </lineage>
</organism>
<dbReference type="PROSITE" id="PS51733">
    <property type="entry name" value="BPL_LPL_CATALYTIC"/>
    <property type="match status" value="1"/>
</dbReference>
<dbReference type="Gene3D" id="3.30.930.10">
    <property type="entry name" value="Bira Bifunctional Protein, Domain 2"/>
    <property type="match status" value="1"/>
</dbReference>
<dbReference type="SUPFAM" id="SSF55681">
    <property type="entry name" value="Class II aaRS and biotin synthetases"/>
    <property type="match status" value="1"/>
</dbReference>
<dbReference type="InterPro" id="IPR045864">
    <property type="entry name" value="aa-tRNA-synth_II/BPL/LPL"/>
</dbReference>
<name>A0A7C5I200_9BACT</name>
<dbReference type="PANTHER" id="PTHR43679:SF2">
    <property type="entry name" value="OCTANOYL-[GCVH]:PROTEIN N-OCTANOYLTRANSFERASE"/>
    <property type="match status" value="1"/>
</dbReference>
<dbReference type="EMBL" id="DRTH01000226">
    <property type="protein sequence ID" value="HHF08868.1"/>
    <property type="molecule type" value="Genomic_DNA"/>
</dbReference>
<protein>
    <submittedName>
        <fullName evidence="2">Lipoate--protein ligase family protein</fullName>
    </submittedName>
</protein>
<feature type="domain" description="BPL/LPL catalytic" evidence="1">
    <location>
        <begin position="29"/>
        <end position="233"/>
    </location>
</feature>
<accession>A0A7C5I200</accession>
<dbReference type="Proteomes" id="UP000886129">
    <property type="component" value="Unassembled WGS sequence"/>
</dbReference>
<dbReference type="PANTHER" id="PTHR43679">
    <property type="entry name" value="OCTANOYLTRANSFERASE LIPM-RELATED"/>
    <property type="match status" value="1"/>
</dbReference>
<dbReference type="AlphaFoldDB" id="A0A7C5I200"/>
<comment type="caution">
    <text evidence="2">The sequence shown here is derived from an EMBL/GenBank/DDBJ whole genome shotgun (WGS) entry which is preliminary data.</text>
</comment>
<gene>
    <name evidence="2" type="ORF">ENL26_03790</name>
</gene>
<evidence type="ECO:0000313" key="2">
    <source>
        <dbReference type="EMBL" id="HHF08868.1"/>
    </source>
</evidence>
<dbReference type="InterPro" id="IPR004143">
    <property type="entry name" value="BPL_LPL_catalytic"/>
</dbReference>
<sequence>MKVFFDASFKGVTNMAIDMALSDWVATCEKETLVLRFYRWNPPCLSLGRNQDVRAVNTDYLNKMRFDLVRRPTGGMAVLHWKELTYSFIAKSSDKRLPRNVVASYMKISTALKRGLTNMGYPVEINEKKATKISDVCFQVPSVNELVISGKKLVGSAQTRKKGVILQHGSILIKAMSQEYLSCFRNLSKDTRQLESIKNSMIGLEDYSKKSVDVQKLAENLAIAFSEVFEEALENTQYSKLGSEFHEMLNRYERMFNSYEWNYKREALDSFNTNRKS</sequence>